<keyword evidence="4 12" id="KW-0347">Helicase</keyword>
<evidence type="ECO:0000256" key="5">
    <source>
        <dbReference type="ARBA" id="ARBA00022840"/>
    </source>
</evidence>
<dbReference type="Pfam" id="PF00270">
    <property type="entry name" value="DEAD"/>
    <property type="match status" value="1"/>
</dbReference>
<evidence type="ECO:0000256" key="1">
    <source>
        <dbReference type="ARBA" id="ARBA00022741"/>
    </source>
</evidence>
<evidence type="ECO:0000259" key="11">
    <source>
        <dbReference type="PROSITE" id="PS51194"/>
    </source>
</evidence>
<keyword evidence="13" id="KW-1185">Reference proteome</keyword>
<evidence type="ECO:0000259" key="10">
    <source>
        <dbReference type="PROSITE" id="PS51192"/>
    </source>
</evidence>
<accession>A0A3N0AHI1</accession>
<evidence type="ECO:0000256" key="2">
    <source>
        <dbReference type="ARBA" id="ARBA00022763"/>
    </source>
</evidence>
<dbReference type="GO" id="GO:0005524">
    <property type="term" value="F:ATP binding"/>
    <property type="evidence" value="ECO:0007669"/>
    <property type="project" value="UniProtKB-KW"/>
</dbReference>
<dbReference type="GO" id="GO:0003677">
    <property type="term" value="F:DNA binding"/>
    <property type="evidence" value="ECO:0007669"/>
    <property type="project" value="UniProtKB-KW"/>
</dbReference>
<evidence type="ECO:0000256" key="7">
    <source>
        <dbReference type="ARBA" id="ARBA00023204"/>
    </source>
</evidence>
<feature type="domain" description="Helicase ATP-binding" evidence="10">
    <location>
        <begin position="281"/>
        <end position="442"/>
    </location>
</feature>
<protein>
    <recommendedName>
        <fullName evidence="8">Probable DNA 3'-5' helicase RecG</fullName>
    </recommendedName>
</protein>
<dbReference type="Pfam" id="PF17191">
    <property type="entry name" value="RecG_wedge"/>
    <property type="match status" value="1"/>
</dbReference>
<dbReference type="SUPFAM" id="SSF50249">
    <property type="entry name" value="Nucleic acid-binding proteins"/>
    <property type="match status" value="1"/>
</dbReference>
<dbReference type="InterPro" id="IPR045562">
    <property type="entry name" value="RecG_dom3_C"/>
</dbReference>
<dbReference type="Proteomes" id="UP000267368">
    <property type="component" value="Unassembled WGS sequence"/>
</dbReference>
<proteinExistence type="predicted"/>
<keyword evidence="1" id="KW-0547">Nucleotide-binding</keyword>
<evidence type="ECO:0000256" key="9">
    <source>
        <dbReference type="SAM" id="MobiDB-lite"/>
    </source>
</evidence>
<dbReference type="RefSeq" id="WP_123197437.1">
    <property type="nucleotide sequence ID" value="NZ_QICB01000001.1"/>
</dbReference>
<evidence type="ECO:0000313" key="12">
    <source>
        <dbReference type="EMBL" id="RNL21597.1"/>
    </source>
</evidence>
<dbReference type="AlphaFoldDB" id="A0A3N0AHI1"/>
<dbReference type="GO" id="GO:0006281">
    <property type="term" value="P:DNA repair"/>
    <property type="evidence" value="ECO:0007669"/>
    <property type="project" value="UniProtKB-KW"/>
</dbReference>
<feature type="compositionally biased region" description="Basic and acidic residues" evidence="9">
    <location>
        <begin position="496"/>
        <end position="510"/>
    </location>
</feature>
<keyword evidence="7" id="KW-0234">DNA repair</keyword>
<dbReference type="PROSITE" id="PS51192">
    <property type="entry name" value="HELICASE_ATP_BIND_1"/>
    <property type="match status" value="1"/>
</dbReference>
<name>A0A3N0AHI1_9ACTN</name>
<dbReference type="PANTHER" id="PTHR47964:SF1">
    <property type="entry name" value="ATP-DEPENDENT DNA HELICASE HOMOLOG RECG, CHLOROPLASTIC"/>
    <property type="match status" value="1"/>
</dbReference>
<sequence>MIDRLAAALRPDSPVTQIAGISAARAAALSRLGVRTVRDLLTHFPYRYIDMSSLQTIASAPIGRPATVAARVYEVKVKRPKPRFEVTEVTLVDDTGVMIASFFRQPWLAKSLPAGTRVSVAGTMEFNYGFKRMASPFIDKLEEGEDLSVGKIVPVHAAVEGLPAGSLRRLVGTALDACACMHDPLPHELRVRYRLMSRHCALRAVHFPSSMAERAQARRRLAYEEVLLLEVQLMREQRKAFEGRTPFQHRAGGPCFERLFASLPFELTSDQMLAIEEIRCDMASPERMNRMLLGDVGTGKTMVAAFALAVAADSGTQALVMAPTDVLARQHAVKLGPLLDAAGIRWTLLTGSSTASERARALEGLASGEVSAAFGTHALLEDDVVCKRCTLAVVDEEQRFGVEQRAKLVDKGEAPDFLSMTATPIPRTLALALHGTMALSYLREAPAHAAGRTTKVLGFRERGRAYDAALAACARGEQVYVVCPLVGKKQPADAPGEGRGKERADAAETKPYIESDADMRGDDPKAAEAEAAFLQAKTFSAYKVGLLHGRMKPAEKRDVMDRFAAGQIDVLVSTTVIEVGIDVANATVMIVEDAERFGLSQLHQLRGRVGRASLPGEVYLVAATSDAEATERLAAMERTDDGFELAEFDLSMRREGDILGNRQHGAGMLKLVDMARDGALIEAAHADARRLVEADAEGRTGELRLLYREAEAAFMRQDEGAEGSARTTKARTRR</sequence>
<dbReference type="Pfam" id="PF00271">
    <property type="entry name" value="Helicase_C"/>
    <property type="match status" value="1"/>
</dbReference>
<evidence type="ECO:0000256" key="8">
    <source>
        <dbReference type="ARBA" id="ARBA00049819"/>
    </source>
</evidence>
<dbReference type="PROSITE" id="PS51194">
    <property type="entry name" value="HELICASE_CTER"/>
    <property type="match status" value="1"/>
</dbReference>
<dbReference type="Pfam" id="PF19833">
    <property type="entry name" value="RecG_dom3_C"/>
    <property type="match status" value="1"/>
</dbReference>
<comment type="caution">
    <text evidence="12">The sequence shown here is derived from an EMBL/GenBank/DDBJ whole genome shotgun (WGS) entry which is preliminary data.</text>
</comment>
<feature type="region of interest" description="Disordered" evidence="9">
    <location>
        <begin position="490"/>
        <end position="510"/>
    </location>
</feature>
<gene>
    <name evidence="12" type="ORF">DMP07_01845</name>
</gene>
<evidence type="ECO:0000256" key="4">
    <source>
        <dbReference type="ARBA" id="ARBA00022806"/>
    </source>
</evidence>
<dbReference type="Gene3D" id="2.40.50.140">
    <property type="entry name" value="Nucleic acid-binding proteins"/>
    <property type="match status" value="1"/>
</dbReference>
<dbReference type="InterPro" id="IPR033454">
    <property type="entry name" value="RecG_wedge"/>
</dbReference>
<dbReference type="CDD" id="cd04488">
    <property type="entry name" value="RecG_wedge_OBF"/>
    <property type="match status" value="1"/>
</dbReference>
<keyword evidence="2" id="KW-0227">DNA damage</keyword>
<organism evidence="12 13">
    <name type="scientific">Slackia faecicanis</name>
    <dbReference type="NCBI Taxonomy" id="255723"/>
    <lineage>
        <taxon>Bacteria</taxon>
        <taxon>Bacillati</taxon>
        <taxon>Actinomycetota</taxon>
        <taxon>Coriobacteriia</taxon>
        <taxon>Eggerthellales</taxon>
        <taxon>Eggerthellaceae</taxon>
        <taxon>Slackia</taxon>
    </lineage>
</organism>
<keyword evidence="6" id="KW-0238">DNA-binding</keyword>
<dbReference type="Gene3D" id="3.40.50.300">
    <property type="entry name" value="P-loop containing nucleotide triphosphate hydrolases"/>
    <property type="match status" value="2"/>
</dbReference>
<dbReference type="InterPro" id="IPR012340">
    <property type="entry name" value="NA-bd_OB-fold"/>
</dbReference>
<keyword evidence="3" id="KW-0378">Hydrolase</keyword>
<dbReference type="PANTHER" id="PTHR47964">
    <property type="entry name" value="ATP-DEPENDENT DNA HELICASE HOMOLOG RECG, CHLOROPLASTIC"/>
    <property type="match status" value="1"/>
</dbReference>
<evidence type="ECO:0000256" key="3">
    <source>
        <dbReference type="ARBA" id="ARBA00022801"/>
    </source>
</evidence>
<evidence type="ECO:0000256" key="6">
    <source>
        <dbReference type="ARBA" id="ARBA00023125"/>
    </source>
</evidence>
<dbReference type="GO" id="GO:0016787">
    <property type="term" value="F:hydrolase activity"/>
    <property type="evidence" value="ECO:0007669"/>
    <property type="project" value="UniProtKB-KW"/>
</dbReference>
<evidence type="ECO:0000313" key="13">
    <source>
        <dbReference type="Proteomes" id="UP000267368"/>
    </source>
</evidence>
<dbReference type="EMBL" id="QICB01000001">
    <property type="protein sequence ID" value="RNL21597.1"/>
    <property type="molecule type" value="Genomic_DNA"/>
</dbReference>
<dbReference type="GO" id="GO:0003678">
    <property type="term" value="F:DNA helicase activity"/>
    <property type="evidence" value="ECO:0007669"/>
    <property type="project" value="TreeGrafter"/>
</dbReference>
<dbReference type="InterPro" id="IPR014001">
    <property type="entry name" value="Helicase_ATP-bd"/>
</dbReference>
<dbReference type="InterPro" id="IPR027417">
    <property type="entry name" value="P-loop_NTPase"/>
</dbReference>
<dbReference type="SMART" id="SM00490">
    <property type="entry name" value="HELICc"/>
    <property type="match status" value="1"/>
</dbReference>
<dbReference type="SUPFAM" id="SSF52540">
    <property type="entry name" value="P-loop containing nucleoside triphosphate hydrolases"/>
    <property type="match status" value="2"/>
</dbReference>
<dbReference type="InterPro" id="IPR011545">
    <property type="entry name" value="DEAD/DEAH_box_helicase_dom"/>
</dbReference>
<dbReference type="InterPro" id="IPR047112">
    <property type="entry name" value="RecG/Mfd"/>
</dbReference>
<feature type="domain" description="Helicase C-terminal" evidence="11">
    <location>
        <begin position="499"/>
        <end position="656"/>
    </location>
</feature>
<reference evidence="13" key="1">
    <citation type="submission" date="2018-05" db="EMBL/GenBank/DDBJ databases">
        <title>Genome Sequencing of selected type strains of the family Eggerthellaceae.</title>
        <authorList>
            <person name="Danylec N."/>
            <person name="Stoll D.A."/>
            <person name="Doetsch A."/>
            <person name="Huch M."/>
        </authorList>
    </citation>
    <scope>NUCLEOTIDE SEQUENCE [LARGE SCALE GENOMIC DNA]</scope>
    <source>
        <strain evidence="13">DSM 17537</strain>
    </source>
</reference>
<dbReference type="SMART" id="SM00487">
    <property type="entry name" value="DEXDc"/>
    <property type="match status" value="1"/>
</dbReference>
<dbReference type="InterPro" id="IPR001650">
    <property type="entry name" value="Helicase_C-like"/>
</dbReference>
<dbReference type="OrthoDB" id="9804325at2"/>
<keyword evidence="5" id="KW-0067">ATP-binding</keyword>